<accession>A0A422ZFV4</accession>
<comment type="caution">
    <text evidence="1">The sequence shown here is derived from an EMBL/GenBank/DDBJ whole genome shotgun (WGS) entry which is preliminary data.</text>
</comment>
<dbReference type="EMBL" id="NDBK01000091">
    <property type="protein sequence ID" value="OVF67349.1"/>
    <property type="molecule type" value="Genomic_DNA"/>
</dbReference>
<proteinExistence type="predicted"/>
<reference evidence="1 2" key="1">
    <citation type="submission" date="2017-03" db="EMBL/GenBank/DDBJ databases">
        <authorList>
            <person name="Fouts D."/>
            <person name="Stalin M.J."/>
            <person name="Chen L."/>
            <person name="Wright M."/>
            <person name="Sutton G."/>
            <person name="Nguyen K."/>
            <person name="Vanduin D."/>
            <person name="Rojas L."/>
            <person name="Hujer A."/>
            <person name="Hujer K."/>
            <person name="Bonomo R."/>
            <person name="Kreiswirth B."/>
            <person name="Adams M."/>
        </authorList>
    </citation>
    <scope>NUCLEOTIDE SEQUENCE [LARGE SCALE GENOMIC DNA]</scope>
    <source>
        <strain evidence="1 2">39383</strain>
    </source>
</reference>
<dbReference type="Proteomes" id="UP000196447">
    <property type="component" value="Unassembled WGS sequence"/>
</dbReference>
<organism evidence="1 2">
    <name type="scientific">Klebsiella pneumoniae</name>
    <dbReference type="NCBI Taxonomy" id="573"/>
    <lineage>
        <taxon>Bacteria</taxon>
        <taxon>Pseudomonadati</taxon>
        <taxon>Pseudomonadota</taxon>
        <taxon>Gammaproteobacteria</taxon>
        <taxon>Enterobacterales</taxon>
        <taxon>Enterobacteriaceae</taxon>
        <taxon>Klebsiella/Raoultella group</taxon>
        <taxon>Klebsiella</taxon>
        <taxon>Klebsiella pneumoniae complex</taxon>
    </lineage>
</organism>
<sequence>MVETSPNKDSVKEKAYDFLSSKKITVQLDSYSEKTENIVGIDYRVISFCQNTKTIDVVIDHDEDSSLILKTEFIKTKTLKHFLTVIISLFYIITIIIFFILPSSWVGKILLFSTPIAFGYFLYYMAYKTAKIYLKKLTDTITFSSAAIAAATALCGLNLPQYLYDHEANGIIQIILFLILQTFSIFATTKCLISWGETIEESRRYYKKNEIIKKKAGILKNTKLLIISALLYSKIRFHKNNKNNK</sequence>
<gene>
    <name evidence="1" type="ORF">B5L96_22465</name>
</gene>
<name>A0A422ZFV4_KLEPN</name>
<protein>
    <submittedName>
        <fullName evidence="1">Uncharacterized protein</fullName>
    </submittedName>
</protein>
<evidence type="ECO:0000313" key="2">
    <source>
        <dbReference type="Proteomes" id="UP000196447"/>
    </source>
</evidence>
<dbReference type="AlphaFoldDB" id="A0A422ZFV4"/>
<dbReference type="RefSeq" id="WP_064181995.1">
    <property type="nucleotide sequence ID" value="NZ_BIKX01000019.1"/>
</dbReference>
<evidence type="ECO:0000313" key="1">
    <source>
        <dbReference type="EMBL" id="OVF67349.1"/>
    </source>
</evidence>